<dbReference type="InterPro" id="IPR028913">
    <property type="entry name" value="Tox-MPTase3_dom"/>
</dbReference>
<feature type="domain" description="Tox-MPTase3" evidence="2">
    <location>
        <begin position="268"/>
        <end position="401"/>
    </location>
</feature>
<evidence type="ECO:0000256" key="1">
    <source>
        <dbReference type="SAM" id="MobiDB-lite"/>
    </source>
</evidence>
<dbReference type="RefSeq" id="WP_093319829.1">
    <property type="nucleotide sequence ID" value="NZ_FOAF01000001.1"/>
</dbReference>
<dbReference type="Pfam" id="PF15639">
    <property type="entry name" value="Tox-MPTase3"/>
    <property type="match status" value="1"/>
</dbReference>
<dbReference type="STRING" id="407022.SAMN05661044_01122"/>
<feature type="compositionally biased region" description="Pro residues" evidence="1">
    <location>
        <begin position="217"/>
        <end position="228"/>
    </location>
</feature>
<dbReference type="AlphaFoldDB" id="A0A1H7JW66"/>
<proteinExistence type="predicted"/>
<accession>A0A1H7JW66</accession>
<gene>
    <name evidence="3" type="ORF">SAMN05661044_01122</name>
</gene>
<dbReference type="OrthoDB" id="878730at2"/>
<feature type="region of interest" description="Disordered" evidence="1">
    <location>
        <begin position="169"/>
        <end position="258"/>
    </location>
</feature>
<dbReference type="EMBL" id="FOAF01000001">
    <property type="protein sequence ID" value="SEK77855.1"/>
    <property type="molecule type" value="Genomic_DNA"/>
</dbReference>
<name>A0A1H7JW66_OLID1</name>
<feature type="compositionally biased region" description="Polar residues" evidence="1">
    <location>
        <begin position="169"/>
        <end position="179"/>
    </location>
</feature>
<dbReference type="PROSITE" id="PS51257">
    <property type="entry name" value="PROKAR_LIPOPROTEIN"/>
    <property type="match status" value="1"/>
</dbReference>
<organism evidence="3 4">
    <name type="scientific">Olivibacter domesticus</name>
    <name type="common">Pseudosphingobacterium domesticum</name>
    <dbReference type="NCBI Taxonomy" id="407022"/>
    <lineage>
        <taxon>Bacteria</taxon>
        <taxon>Pseudomonadati</taxon>
        <taxon>Bacteroidota</taxon>
        <taxon>Sphingobacteriia</taxon>
        <taxon>Sphingobacteriales</taxon>
        <taxon>Sphingobacteriaceae</taxon>
        <taxon>Olivibacter</taxon>
    </lineage>
</organism>
<sequence length="419" mass="45823">MKNEITLRLRQLLTIFVLLAFSITSCQKEETISPEATDETSLNPLVESAIEWYSQHSKNAKDGKAKDFALSDYQPDWETAAISKNSKGVPIVNVKLVNRDEYYADSRFMELSIAVGQSGQREALIKEFLTNPYESDAKMNLYTGNGDFIISGEYNNSVSQLQKLSTMSANTSCSTNPDQGTTGSPGSGGNPGPCNDDGSDPQPGGWLEEVTITDPFPGGPDPHGPGIPSPVTNPGTPIPVQPGTPGGSAPPTKTELGANRFVMKDIDQSKYPRFTTMVKELKSFVQNDKKVMEALVKWSGFTEAEILSKIEFGKGPEIVIKDLGSSSEYGYFKGSENPNVVNINASWVRGLEAANLTSTQQATAFLLGVTLLHEFVHQARFANNLDRNYEYGLGFENSSFGIIINKDNASQYSYRMYQK</sequence>
<evidence type="ECO:0000313" key="3">
    <source>
        <dbReference type="EMBL" id="SEK77855.1"/>
    </source>
</evidence>
<reference evidence="4" key="1">
    <citation type="submission" date="2016-10" db="EMBL/GenBank/DDBJ databases">
        <authorList>
            <person name="Varghese N."/>
            <person name="Submissions S."/>
        </authorList>
    </citation>
    <scope>NUCLEOTIDE SEQUENCE [LARGE SCALE GENOMIC DNA]</scope>
    <source>
        <strain evidence="4">DSM 18733</strain>
    </source>
</reference>
<keyword evidence="4" id="KW-1185">Reference proteome</keyword>
<dbReference type="Proteomes" id="UP000199421">
    <property type="component" value="Unassembled WGS sequence"/>
</dbReference>
<protein>
    <submittedName>
        <fullName evidence="3">Metallopeptidase toxin 3</fullName>
    </submittedName>
</protein>
<evidence type="ECO:0000313" key="4">
    <source>
        <dbReference type="Proteomes" id="UP000199421"/>
    </source>
</evidence>
<evidence type="ECO:0000259" key="2">
    <source>
        <dbReference type="Pfam" id="PF15639"/>
    </source>
</evidence>